<dbReference type="PROSITE" id="PS50850">
    <property type="entry name" value="MFS"/>
    <property type="match status" value="1"/>
</dbReference>
<dbReference type="GO" id="GO:0007268">
    <property type="term" value="P:chemical synaptic transmission"/>
    <property type="evidence" value="ECO:0007669"/>
    <property type="project" value="TreeGrafter"/>
</dbReference>
<feature type="transmembrane region" description="Helical" evidence="10">
    <location>
        <begin position="191"/>
        <end position="210"/>
    </location>
</feature>
<evidence type="ECO:0000256" key="1">
    <source>
        <dbReference type="ARBA" id="ARBA00004141"/>
    </source>
</evidence>
<dbReference type="STRING" id="131310.A0A0N4ZHM2"/>
<comment type="subcellular location">
    <subcellularLocation>
        <location evidence="1">Membrane</location>
        <topology evidence="1">Multi-pass membrane protein</topology>
    </subcellularLocation>
</comment>
<evidence type="ECO:0000256" key="9">
    <source>
        <dbReference type="SAM" id="Coils"/>
    </source>
</evidence>
<evidence type="ECO:0000256" key="10">
    <source>
        <dbReference type="SAM" id="Phobius"/>
    </source>
</evidence>
<name>A0A0N4ZHM2_PARTI</name>
<evidence type="ECO:0000256" key="2">
    <source>
        <dbReference type="ARBA" id="ARBA00006829"/>
    </source>
</evidence>
<dbReference type="GO" id="GO:0042910">
    <property type="term" value="F:xenobiotic transmembrane transporter activity"/>
    <property type="evidence" value="ECO:0007669"/>
    <property type="project" value="InterPro"/>
</dbReference>
<feature type="transmembrane region" description="Helical" evidence="10">
    <location>
        <begin position="435"/>
        <end position="455"/>
    </location>
</feature>
<feature type="transmembrane region" description="Helical" evidence="10">
    <location>
        <begin position="270"/>
        <end position="292"/>
    </location>
</feature>
<dbReference type="InterPro" id="IPR001958">
    <property type="entry name" value="Tet-R_TetA/multi-R_MdtG-like"/>
</dbReference>
<dbReference type="PANTHER" id="PTHR23506">
    <property type="entry name" value="GH10249P"/>
    <property type="match status" value="1"/>
</dbReference>
<protein>
    <submittedName>
        <fullName evidence="13">MFS domain-containing protein</fullName>
    </submittedName>
</protein>
<evidence type="ECO:0000313" key="13">
    <source>
        <dbReference type="WBParaSite" id="PTRK_0000742000.1"/>
    </source>
</evidence>
<evidence type="ECO:0000259" key="11">
    <source>
        <dbReference type="PROSITE" id="PS50850"/>
    </source>
</evidence>
<dbReference type="Pfam" id="PF07690">
    <property type="entry name" value="MFS_1"/>
    <property type="match status" value="1"/>
</dbReference>
<dbReference type="InterPro" id="IPR036259">
    <property type="entry name" value="MFS_trans_sf"/>
</dbReference>
<evidence type="ECO:0000256" key="3">
    <source>
        <dbReference type="ARBA" id="ARBA00022448"/>
    </source>
</evidence>
<dbReference type="AlphaFoldDB" id="A0A0N4ZHM2"/>
<feature type="coiled-coil region" evidence="9">
    <location>
        <begin position="56"/>
        <end position="83"/>
    </location>
</feature>
<keyword evidence="9" id="KW-0175">Coiled coil</keyword>
<dbReference type="Proteomes" id="UP000038045">
    <property type="component" value="Unplaced"/>
</dbReference>
<dbReference type="SUPFAM" id="SSF103473">
    <property type="entry name" value="MFS general substrate transporter"/>
    <property type="match status" value="1"/>
</dbReference>
<keyword evidence="5" id="KW-0532">Neurotransmitter transport</keyword>
<feature type="transmembrane region" description="Helical" evidence="10">
    <location>
        <begin position="406"/>
        <end position="429"/>
    </location>
</feature>
<feature type="transmembrane region" description="Helical" evidence="10">
    <location>
        <begin position="369"/>
        <end position="394"/>
    </location>
</feature>
<feature type="transmembrane region" description="Helical" evidence="10">
    <location>
        <begin position="344"/>
        <end position="363"/>
    </location>
</feature>
<feature type="transmembrane region" description="Helical" evidence="10">
    <location>
        <begin position="132"/>
        <end position="150"/>
    </location>
</feature>
<comment type="similarity">
    <text evidence="2">Belongs to the major facilitator superfamily. Vesicular transporter family.</text>
</comment>
<feature type="domain" description="Major facilitator superfamily (MFS) profile" evidence="11">
    <location>
        <begin position="34"/>
        <end position="457"/>
    </location>
</feature>
<feature type="transmembrane region" description="Helical" evidence="10">
    <location>
        <begin position="33"/>
        <end position="56"/>
    </location>
</feature>
<dbReference type="GO" id="GO:0030121">
    <property type="term" value="C:AP-1 adaptor complex"/>
    <property type="evidence" value="ECO:0007669"/>
    <property type="project" value="TreeGrafter"/>
</dbReference>
<keyword evidence="7 10" id="KW-0472">Membrane</keyword>
<reference evidence="13" key="1">
    <citation type="submission" date="2017-02" db="UniProtKB">
        <authorList>
            <consortium name="WormBaseParasite"/>
        </authorList>
    </citation>
    <scope>IDENTIFICATION</scope>
</reference>
<keyword evidence="8" id="KW-0325">Glycoprotein</keyword>
<evidence type="ECO:0000256" key="5">
    <source>
        <dbReference type="ARBA" id="ARBA00022775"/>
    </source>
</evidence>
<feature type="transmembrane region" description="Helical" evidence="10">
    <location>
        <begin position="222"/>
        <end position="242"/>
    </location>
</feature>
<evidence type="ECO:0000256" key="4">
    <source>
        <dbReference type="ARBA" id="ARBA00022692"/>
    </source>
</evidence>
<dbReference type="GO" id="GO:0030122">
    <property type="term" value="C:AP-2 adaptor complex"/>
    <property type="evidence" value="ECO:0007669"/>
    <property type="project" value="TreeGrafter"/>
</dbReference>
<accession>A0A0N4ZHM2</accession>
<proteinExistence type="inferred from homology"/>
<dbReference type="InterPro" id="IPR020846">
    <property type="entry name" value="MFS_dom"/>
</dbReference>
<dbReference type="WBParaSite" id="PTRK_0000742000.1">
    <property type="protein sequence ID" value="PTRK_0000742000.1"/>
    <property type="gene ID" value="PTRK_0000742000"/>
</dbReference>
<dbReference type="InterPro" id="IPR050930">
    <property type="entry name" value="MFS_Vesicular_Transporter"/>
</dbReference>
<dbReference type="Gene3D" id="1.20.1250.20">
    <property type="entry name" value="MFS general substrate transporter like domains"/>
    <property type="match status" value="1"/>
</dbReference>
<sequence length="554" mass="61301">MGGFVIPILNRDTDWVKDWIDRTTKPIETQKKLVLVVVSIALLLDNMLYMVIVPIIPKYLRDIHAYEETYENYTNETRQLQNGSILVLQSGGHIDYLNEEIELGWLFASKALLQIFVNPLSGFIIDRIGYEIPMIIGLVVMFSSTAIFALGRSYGVLFFARSLQGFGSAFADTSGLAMIADRFTEESERSAALGIALAFISFGCLVAPPFGSVLYSIAGKPVPFLILSLVCLVDGFMVFMVIQPKQHMEQLSDGIKNNGERKNGTPMWKLFMDPFIAVCSGALIMANISLAFLEPTITTWITEAMPDTPDWMMGMIWFPAFFPHVLGVYFTVKILKLYPHSSWILAAIGLSMEGISCAVVPFMTSIWQLIIPLSTICFGIALIDTSLLPMLGYLVDTRHVSVYGSVYAIADISYSLAYAFGPIIAGSIVHNVGFLALNILICVLNLGYTPILIMLRKVYNYEAINGNAQGIHKLNDVEKPLKPERPIPPNSNSQEKFGGSYQNNDVWGDGYGGIGTNSYLTEGAYATTNNFNVQAQQSAQPNLNTTNDPFNIQW</sequence>
<evidence type="ECO:0000256" key="8">
    <source>
        <dbReference type="ARBA" id="ARBA00023180"/>
    </source>
</evidence>
<dbReference type="GO" id="GO:0043195">
    <property type="term" value="C:terminal bouton"/>
    <property type="evidence" value="ECO:0007669"/>
    <property type="project" value="TreeGrafter"/>
</dbReference>
<evidence type="ECO:0000256" key="6">
    <source>
        <dbReference type="ARBA" id="ARBA00022989"/>
    </source>
</evidence>
<keyword evidence="3" id="KW-0813">Transport</keyword>
<dbReference type="InterPro" id="IPR011701">
    <property type="entry name" value="MFS"/>
</dbReference>
<feature type="transmembrane region" description="Helical" evidence="10">
    <location>
        <begin position="312"/>
        <end position="332"/>
    </location>
</feature>
<dbReference type="GO" id="GO:0005277">
    <property type="term" value="F:acetylcholine transmembrane transporter activity"/>
    <property type="evidence" value="ECO:0007669"/>
    <property type="project" value="TreeGrafter"/>
</dbReference>
<evidence type="ECO:0000256" key="7">
    <source>
        <dbReference type="ARBA" id="ARBA00023136"/>
    </source>
</evidence>
<keyword evidence="6 10" id="KW-1133">Transmembrane helix</keyword>
<dbReference type="PANTHER" id="PTHR23506:SF13">
    <property type="entry name" value="VESICULAR ACETYLCHOLINE TRANSPORTER"/>
    <property type="match status" value="1"/>
</dbReference>
<evidence type="ECO:0000313" key="12">
    <source>
        <dbReference type="Proteomes" id="UP000038045"/>
    </source>
</evidence>
<keyword evidence="4 10" id="KW-0812">Transmembrane</keyword>
<organism evidence="12 13">
    <name type="scientific">Parastrongyloides trichosuri</name>
    <name type="common">Possum-specific nematode worm</name>
    <dbReference type="NCBI Taxonomy" id="131310"/>
    <lineage>
        <taxon>Eukaryota</taxon>
        <taxon>Metazoa</taxon>
        <taxon>Ecdysozoa</taxon>
        <taxon>Nematoda</taxon>
        <taxon>Chromadorea</taxon>
        <taxon>Rhabditida</taxon>
        <taxon>Tylenchina</taxon>
        <taxon>Panagrolaimomorpha</taxon>
        <taxon>Strongyloidoidea</taxon>
        <taxon>Strongyloididae</taxon>
        <taxon>Parastrongyloides</taxon>
    </lineage>
</organism>
<keyword evidence="12" id="KW-1185">Reference proteome</keyword>
<dbReference type="NCBIfam" id="TIGR00880">
    <property type="entry name" value="2_A_01_02"/>
    <property type="match status" value="1"/>
</dbReference>